<reference evidence="3" key="1">
    <citation type="submission" date="2024-05" db="EMBL/GenBank/DDBJ databases">
        <title>Herbiconiux sp. A18JL235.</title>
        <authorList>
            <person name="Zhang G."/>
        </authorList>
    </citation>
    <scope>NUCLEOTIDE SEQUENCE</scope>
    <source>
        <strain evidence="3">A18JL235</strain>
    </source>
</reference>
<keyword evidence="1 3" id="KW-0808">Transferase</keyword>
<evidence type="ECO:0000313" key="3">
    <source>
        <dbReference type="EMBL" id="XDI04097.1"/>
    </source>
</evidence>
<dbReference type="PANTHER" id="PTHR12526">
    <property type="entry name" value="GLYCOSYLTRANSFERASE"/>
    <property type="match status" value="1"/>
</dbReference>
<protein>
    <submittedName>
        <fullName evidence="3">Glycosyltransferase</fullName>
        <ecNumber evidence="3">2.4.-.-</ecNumber>
    </submittedName>
</protein>
<accession>A0AB39BDH5</accession>
<dbReference type="SUPFAM" id="SSF53756">
    <property type="entry name" value="UDP-Glycosyltransferase/glycogen phosphorylase"/>
    <property type="match status" value="1"/>
</dbReference>
<name>A0AB39BDH5_9MICO</name>
<sequence length="432" mass="46505">MTEIRNRLVIIVRADPVICGHSVEGRNLAETALTRGFDEVRIVTWPIERLAAAGLPLKPLDTVLPYSPGIIVERPAPVGDYKVPDGRYLAGITGRLVELFTDGVPTVALSLYLSPHTIAVADAVRAAWGTGLPVNVTTIAEAVGSDVTNVVRTAVEEGRLGAAAHILSSYLSQDHCVAVSEYTRDLIIEEAQRVDEQHGTRFAEQCRDRIVVSYPAIDAAQYLDLDPVAKAAELDSRGLVDDGYLFFLSRLTDAKGVDDLIAGFERSEVARTTEMPLVIAGRGPQAEALEELAAASPLAHRIRFLDDVGDAEKPYLMAGCAAFVLPSKPRPEFVETFGIALAEKMLAGGGPVITTLTGGIGEAIGDHAIVVPVNDPDAIAAAIDRAVLHTSADERREWADEARAYALQFDRHAVFDKLFDRFPRVETEGVPA</sequence>
<proteinExistence type="predicted"/>
<dbReference type="InterPro" id="IPR001296">
    <property type="entry name" value="Glyco_trans_1"/>
</dbReference>
<dbReference type="RefSeq" id="WP_368496508.1">
    <property type="nucleotide sequence ID" value="NZ_CP162511.1"/>
</dbReference>
<keyword evidence="3" id="KW-0328">Glycosyltransferase</keyword>
<dbReference type="Gene3D" id="3.40.50.2000">
    <property type="entry name" value="Glycogen Phosphorylase B"/>
    <property type="match status" value="2"/>
</dbReference>
<feature type="domain" description="Glycosyl transferase family 1" evidence="2">
    <location>
        <begin position="241"/>
        <end position="403"/>
    </location>
</feature>
<evidence type="ECO:0000256" key="1">
    <source>
        <dbReference type="ARBA" id="ARBA00022679"/>
    </source>
</evidence>
<organism evidence="3">
    <name type="scientific">Herbiconiux sp. A18JL235</name>
    <dbReference type="NCBI Taxonomy" id="3152363"/>
    <lineage>
        <taxon>Bacteria</taxon>
        <taxon>Bacillati</taxon>
        <taxon>Actinomycetota</taxon>
        <taxon>Actinomycetes</taxon>
        <taxon>Micrococcales</taxon>
        <taxon>Microbacteriaceae</taxon>
        <taxon>Herbiconiux</taxon>
    </lineage>
</organism>
<dbReference type="EMBL" id="CP162511">
    <property type="protein sequence ID" value="XDI04097.1"/>
    <property type="molecule type" value="Genomic_DNA"/>
</dbReference>
<dbReference type="EC" id="2.4.-.-" evidence="3"/>
<dbReference type="Pfam" id="PF00534">
    <property type="entry name" value="Glycos_transf_1"/>
    <property type="match status" value="1"/>
</dbReference>
<evidence type="ECO:0000259" key="2">
    <source>
        <dbReference type="Pfam" id="PF00534"/>
    </source>
</evidence>
<dbReference type="AlphaFoldDB" id="A0AB39BDH5"/>
<gene>
    <name evidence="3" type="ORF">ABFY20_12150</name>
</gene>
<dbReference type="GO" id="GO:0016757">
    <property type="term" value="F:glycosyltransferase activity"/>
    <property type="evidence" value="ECO:0007669"/>
    <property type="project" value="UniProtKB-KW"/>
</dbReference>